<reference evidence="8" key="1">
    <citation type="submission" date="2025-08" db="UniProtKB">
        <authorList>
            <consortium name="Ensembl"/>
        </authorList>
    </citation>
    <scope>IDENTIFICATION</scope>
</reference>
<dbReference type="InterPro" id="IPR019011">
    <property type="entry name" value="Cryptic/Cripto_CFC-dom"/>
</dbReference>
<dbReference type="Proteomes" id="UP000594220">
    <property type="component" value="Unplaced"/>
</dbReference>
<dbReference type="AlphaFoldDB" id="A0A7M4ETT4"/>
<comment type="similarity">
    <text evidence="1">Belongs to the EGF-CFC (Cripto-1/FRL1/Cryptic) family.</text>
</comment>
<evidence type="ECO:0000256" key="4">
    <source>
        <dbReference type="ARBA" id="ARBA00023180"/>
    </source>
</evidence>
<dbReference type="FunFam" id="2.10.25.10:FF:000421">
    <property type="entry name" value="Teratocarcinoma-derived growth factor"/>
    <property type="match status" value="1"/>
</dbReference>
<dbReference type="GeneTree" id="ENSGT00940000162302"/>
<keyword evidence="2 5" id="KW-0245">EGF-like domain</keyword>
<evidence type="ECO:0000256" key="1">
    <source>
        <dbReference type="ARBA" id="ARBA00007384"/>
    </source>
</evidence>
<dbReference type="SUPFAM" id="SSF57196">
    <property type="entry name" value="EGF/Laminin"/>
    <property type="match status" value="2"/>
</dbReference>
<feature type="disulfide bond" evidence="5">
    <location>
        <begin position="82"/>
        <end position="91"/>
    </location>
</feature>
<accession>A0A7M4ETT4</accession>
<dbReference type="Pfam" id="PF09443">
    <property type="entry name" value="CFC"/>
    <property type="match status" value="1"/>
</dbReference>
<keyword evidence="4" id="KW-0325">Glycoprotein</keyword>
<feature type="transmembrane region" description="Helical" evidence="6">
    <location>
        <begin position="28"/>
        <end position="49"/>
    </location>
</feature>
<keyword evidence="9" id="KW-1185">Reference proteome</keyword>
<dbReference type="InterPro" id="IPR000742">
    <property type="entry name" value="EGF"/>
</dbReference>
<evidence type="ECO:0000256" key="6">
    <source>
        <dbReference type="SAM" id="Phobius"/>
    </source>
</evidence>
<evidence type="ECO:0000256" key="3">
    <source>
        <dbReference type="ARBA" id="ARBA00023157"/>
    </source>
</evidence>
<evidence type="ECO:0000256" key="2">
    <source>
        <dbReference type="ARBA" id="ARBA00022536"/>
    </source>
</evidence>
<comment type="caution">
    <text evidence="5">Lacks conserved residue(s) required for the propagation of feature annotation.</text>
</comment>
<keyword evidence="6" id="KW-0472">Membrane</keyword>
<dbReference type="GO" id="GO:0007165">
    <property type="term" value="P:signal transduction"/>
    <property type="evidence" value="ECO:0007669"/>
    <property type="project" value="UniProtKB-ARBA"/>
</dbReference>
<proteinExistence type="inferred from homology"/>
<evidence type="ECO:0000313" key="9">
    <source>
        <dbReference type="Proteomes" id="UP000594220"/>
    </source>
</evidence>
<dbReference type="PROSITE" id="PS50026">
    <property type="entry name" value="EGF_3"/>
    <property type="match status" value="1"/>
</dbReference>
<sequence>TIFLVFCRILFMVPMALQVIHFGRGKESFIFLICSGQFFNEFIFLLIYFNLPFPSSSVFPTFSRPHCCQNGGTCILGSFCACLKHFTGRYCEHDERKRNCGPVAHGAWIIKGCRFCRCGYGMLHCLSGRTQDNCGKEKLIKSMENNGSPASPPRALTPNPQLLQPCQCPSLLTCTPFPTLSPSPTSASHS</sequence>
<keyword evidence="3 5" id="KW-1015">Disulfide bond</keyword>
<evidence type="ECO:0000259" key="7">
    <source>
        <dbReference type="PROSITE" id="PS50026"/>
    </source>
</evidence>
<evidence type="ECO:0000313" key="8">
    <source>
        <dbReference type="Ensembl" id="ENSCPRP00005014405.1"/>
    </source>
</evidence>
<evidence type="ECO:0000256" key="5">
    <source>
        <dbReference type="PROSITE-ProRule" id="PRU00076"/>
    </source>
</evidence>
<keyword evidence="6" id="KW-0812">Transmembrane</keyword>
<dbReference type="PROSITE" id="PS00022">
    <property type="entry name" value="EGF_1"/>
    <property type="match status" value="1"/>
</dbReference>
<name>A0A7M4ETT4_CROPO</name>
<protein>
    <recommendedName>
        <fullName evidence="7">EGF-like domain-containing protein</fullName>
    </recommendedName>
</protein>
<organism evidence="8 9">
    <name type="scientific">Crocodylus porosus</name>
    <name type="common">Saltwater crocodile</name>
    <name type="synonym">Estuarine crocodile</name>
    <dbReference type="NCBI Taxonomy" id="8502"/>
    <lineage>
        <taxon>Eukaryota</taxon>
        <taxon>Metazoa</taxon>
        <taxon>Chordata</taxon>
        <taxon>Craniata</taxon>
        <taxon>Vertebrata</taxon>
        <taxon>Euteleostomi</taxon>
        <taxon>Archelosauria</taxon>
        <taxon>Archosauria</taxon>
        <taxon>Crocodylia</taxon>
        <taxon>Longirostres</taxon>
        <taxon>Crocodylidae</taxon>
        <taxon>Crocodylus</taxon>
    </lineage>
</organism>
<keyword evidence="6" id="KW-1133">Transmembrane helix</keyword>
<dbReference type="Ensembl" id="ENSCPRT00005016918.1">
    <property type="protein sequence ID" value="ENSCPRP00005014405.1"/>
    <property type="gene ID" value="ENSCPRG00005010154.1"/>
</dbReference>
<dbReference type="Gene3D" id="2.10.25.10">
    <property type="entry name" value="Laminin"/>
    <property type="match status" value="1"/>
</dbReference>
<reference evidence="8" key="2">
    <citation type="submission" date="2025-09" db="UniProtKB">
        <authorList>
            <consortium name="Ensembl"/>
        </authorList>
    </citation>
    <scope>IDENTIFICATION</scope>
</reference>
<dbReference type="CDD" id="cd00054">
    <property type="entry name" value="EGF_CA"/>
    <property type="match status" value="1"/>
</dbReference>
<feature type="domain" description="EGF-like" evidence="7">
    <location>
        <begin position="63"/>
        <end position="92"/>
    </location>
</feature>